<dbReference type="InterPro" id="IPR036890">
    <property type="entry name" value="HATPase_C_sf"/>
</dbReference>
<dbReference type="PROSITE" id="PS50109">
    <property type="entry name" value="HIS_KIN"/>
    <property type="match status" value="1"/>
</dbReference>
<gene>
    <name evidence="9" type="ORF">NDK43_18770</name>
</gene>
<dbReference type="InterPro" id="IPR004358">
    <property type="entry name" value="Sig_transdc_His_kin-like_C"/>
</dbReference>
<dbReference type="InterPro" id="IPR003594">
    <property type="entry name" value="HATPase_dom"/>
</dbReference>
<evidence type="ECO:0000256" key="4">
    <source>
        <dbReference type="ARBA" id="ARBA00022741"/>
    </source>
</evidence>
<accession>A0ABT0WCK1</accession>
<evidence type="ECO:0000256" key="5">
    <source>
        <dbReference type="ARBA" id="ARBA00022777"/>
    </source>
</evidence>
<evidence type="ECO:0000256" key="1">
    <source>
        <dbReference type="ARBA" id="ARBA00000085"/>
    </source>
</evidence>
<protein>
    <recommendedName>
        <fullName evidence="2">histidine kinase</fullName>
        <ecNumber evidence="2">2.7.13.3</ecNumber>
    </recommendedName>
</protein>
<keyword evidence="3" id="KW-0808">Transferase</keyword>
<dbReference type="PRINTS" id="PR00344">
    <property type="entry name" value="BCTRLSENSOR"/>
</dbReference>
<keyword evidence="5" id="KW-0418">Kinase</keyword>
<evidence type="ECO:0000256" key="3">
    <source>
        <dbReference type="ARBA" id="ARBA00022679"/>
    </source>
</evidence>
<comment type="catalytic activity">
    <reaction evidence="1">
        <text>ATP + protein L-histidine = ADP + protein N-phospho-L-histidine.</text>
        <dbReference type="EC" id="2.7.13.3"/>
    </reaction>
</comment>
<evidence type="ECO:0000256" key="7">
    <source>
        <dbReference type="ARBA" id="ARBA00023012"/>
    </source>
</evidence>
<evidence type="ECO:0000313" key="9">
    <source>
        <dbReference type="EMBL" id="MCM2534029.1"/>
    </source>
</evidence>
<dbReference type="GO" id="GO:0005524">
    <property type="term" value="F:ATP binding"/>
    <property type="evidence" value="ECO:0007669"/>
    <property type="project" value="UniProtKB-KW"/>
</dbReference>
<reference evidence="9 10" key="1">
    <citation type="submission" date="2022-06" db="EMBL/GenBank/DDBJ databases">
        <authorList>
            <person name="Jeon C.O."/>
        </authorList>
    </citation>
    <scope>NUCLEOTIDE SEQUENCE [LARGE SCALE GENOMIC DNA]</scope>
    <source>
        <strain evidence="9 10">KCTC 13943</strain>
    </source>
</reference>
<dbReference type="CDD" id="cd16917">
    <property type="entry name" value="HATPase_UhpB-NarQ-NarX-like"/>
    <property type="match status" value="1"/>
</dbReference>
<evidence type="ECO:0000256" key="6">
    <source>
        <dbReference type="ARBA" id="ARBA00022840"/>
    </source>
</evidence>
<proteinExistence type="predicted"/>
<keyword evidence="7" id="KW-0902">Two-component regulatory system</keyword>
<dbReference type="Gene3D" id="3.30.565.10">
    <property type="entry name" value="Histidine kinase-like ATPase, C-terminal domain"/>
    <property type="match status" value="1"/>
</dbReference>
<keyword evidence="10" id="KW-1185">Reference proteome</keyword>
<evidence type="ECO:0000256" key="2">
    <source>
        <dbReference type="ARBA" id="ARBA00012438"/>
    </source>
</evidence>
<dbReference type="Proteomes" id="UP001523262">
    <property type="component" value="Unassembled WGS sequence"/>
</dbReference>
<dbReference type="EMBL" id="JAMQCR010000001">
    <property type="protein sequence ID" value="MCM2534029.1"/>
    <property type="molecule type" value="Genomic_DNA"/>
</dbReference>
<evidence type="ECO:0000259" key="8">
    <source>
        <dbReference type="PROSITE" id="PS50109"/>
    </source>
</evidence>
<dbReference type="SUPFAM" id="SSF55874">
    <property type="entry name" value="ATPase domain of HSP90 chaperone/DNA topoisomerase II/histidine kinase"/>
    <property type="match status" value="1"/>
</dbReference>
<comment type="caution">
    <text evidence="9">The sequence shown here is derived from an EMBL/GenBank/DDBJ whole genome shotgun (WGS) entry which is preliminary data.</text>
</comment>
<dbReference type="Pfam" id="PF02518">
    <property type="entry name" value="HATPase_c"/>
    <property type="match status" value="1"/>
</dbReference>
<name>A0ABT0WCK1_9BACI</name>
<dbReference type="EC" id="2.7.13.3" evidence="2"/>
<keyword evidence="6 9" id="KW-0067">ATP-binding</keyword>
<keyword evidence="4" id="KW-0547">Nucleotide-binding</keyword>
<sequence length="86" mass="9521">MRHGKATKVSVHIREQEKEVQLMIRDNGIGISTGKNSGTGMGFRSLKEMTSDVGGRFNIKSVPYRGTSIKLIIPYHTVTRSQGMLT</sequence>
<evidence type="ECO:0000313" key="10">
    <source>
        <dbReference type="Proteomes" id="UP001523262"/>
    </source>
</evidence>
<feature type="domain" description="Histidine kinase" evidence="8">
    <location>
        <begin position="1"/>
        <end position="77"/>
    </location>
</feature>
<organism evidence="9 10">
    <name type="scientific">Neobacillus pocheonensis</name>
    <dbReference type="NCBI Taxonomy" id="363869"/>
    <lineage>
        <taxon>Bacteria</taxon>
        <taxon>Bacillati</taxon>
        <taxon>Bacillota</taxon>
        <taxon>Bacilli</taxon>
        <taxon>Bacillales</taxon>
        <taxon>Bacillaceae</taxon>
        <taxon>Neobacillus</taxon>
    </lineage>
</organism>
<dbReference type="PANTHER" id="PTHR24421">
    <property type="entry name" value="NITRATE/NITRITE SENSOR PROTEIN NARX-RELATED"/>
    <property type="match status" value="1"/>
</dbReference>
<dbReference type="InterPro" id="IPR005467">
    <property type="entry name" value="His_kinase_dom"/>
</dbReference>
<dbReference type="InterPro" id="IPR050482">
    <property type="entry name" value="Sensor_HK_TwoCompSys"/>
</dbReference>
<dbReference type="PANTHER" id="PTHR24421:SF61">
    <property type="entry name" value="OXYGEN SENSOR HISTIDINE KINASE NREB"/>
    <property type="match status" value="1"/>
</dbReference>